<dbReference type="GO" id="GO:0003700">
    <property type="term" value="F:DNA-binding transcription factor activity"/>
    <property type="evidence" value="ECO:0007669"/>
    <property type="project" value="UniProtKB-UniRule"/>
</dbReference>
<organism evidence="9 10">
    <name type="scientific">Cellulomonas uda</name>
    <dbReference type="NCBI Taxonomy" id="1714"/>
    <lineage>
        <taxon>Bacteria</taxon>
        <taxon>Bacillati</taxon>
        <taxon>Actinomycetota</taxon>
        <taxon>Actinomycetes</taxon>
        <taxon>Micrococcales</taxon>
        <taxon>Cellulomonadaceae</taxon>
        <taxon>Cellulomonas</taxon>
    </lineage>
</organism>
<dbReference type="PANTHER" id="PTHR34701">
    <property type="entry name" value="TRANSCRIPTIONAL REGULATOR MRAZ"/>
    <property type="match status" value="1"/>
</dbReference>
<dbReference type="NCBIfam" id="TIGR00242">
    <property type="entry name" value="division/cell wall cluster transcriptional repressor MraZ"/>
    <property type="match status" value="1"/>
</dbReference>
<dbReference type="InterPro" id="IPR035642">
    <property type="entry name" value="MraZ_N"/>
</dbReference>
<name>A0A4Y3K8U7_CELUD</name>
<comment type="caution">
    <text evidence="9">The sequence shown here is derived from an EMBL/GenBank/DDBJ whole genome shotgun (WGS) entry which is preliminary data.</text>
</comment>
<dbReference type="PANTHER" id="PTHR34701:SF1">
    <property type="entry name" value="TRANSCRIPTIONAL REGULATOR MRAZ"/>
    <property type="match status" value="1"/>
</dbReference>
<evidence type="ECO:0000259" key="8">
    <source>
        <dbReference type="PROSITE" id="PS51740"/>
    </source>
</evidence>
<evidence type="ECO:0000256" key="7">
    <source>
        <dbReference type="HAMAP-Rule" id="MF_01008"/>
    </source>
</evidence>
<evidence type="ECO:0000256" key="6">
    <source>
        <dbReference type="ARBA" id="ARBA00023163"/>
    </source>
</evidence>
<comment type="subunit">
    <text evidence="7">Forms oligomers.</text>
</comment>
<keyword evidence="3" id="KW-0677">Repeat</keyword>
<evidence type="ECO:0000256" key="4">
    <source>
        <dbReference type="ARBA" id="ARBA00023015"/>
    </source>
</evidence>
<comment type="subcellular location">
    <subcellularLocation>
        <location evidence="7">Cytoplasm</location>
        <location evidence="7">Nucleoid</location>
    </subcellularLocation>
</comment>
<evidence type="ECO:0000256" key="1">
    <source>
        <dbReference type="ARBA" id="ARBA00013860"/>
    </source>
</evidence>
<dbReference type="GO" id="GO:2000143">
    <property type="term" value="P:negative regulation of DNA-templated transcription initiation"/>
    <property type="evidence" value="ECO:0007669"/>
    <property type="project" value="TreeGrafter"/>
</dbReference>
<dbReference type="GO" id="GO:0009295">
    <property type="term" value="C:nucleoid"/>
    <property type="evidence" value="ECO:0007669"/>
    <property type="project" value="UniProtKB-SubCell"/>
</dbReference>
<keyword evidence="2 7" id="KW-0963">Cytoplasm</keyword>
<evidence type="ECO:0000313" key="9">
    <source>
        <dbReference type="EMBL" id="GEA80136.1"/>
    </source>
</evidence>
<dbReference type="InterPro" id="IPR007159">
    <property type="entry name" value="SpoVT-AbrB_dom"/>
</dbReference>
<dbReference type="SUPFAM" id="SSF89447">
    <property type="entry name" value="AbrB/MazE/MraZ-like"/>
    <property type="match status" value="1"/>
</dbReference>
<reference evidence="9 10" key="1">
    <citation type="submission" date="2019-06" db="EMBL/GenBank/DDBJ databases">
        <title>Whole genome shotgun sequence of Cellulomonas uda NBRC 3747.</title>
        <authorList>
            <person name="Hosoyama A."/>
            <person name="Uohara A."/>
            <person name="Ohji S."/>
            <person name="Ichikawa N."/>
        </authorList>
    </citation>
    <scope>NUCLEOTIDE SEQUENCE [LARGE SCALE GENOMIC DNA]</scope>
    <source>
        <strain evidence="9 10">NBRC 3747</strain>
    </source>
</reference>
<keyword evidence="5 7" id="KW-0238">DNA-binding</keyword>
<feature type="domain" description="SpoVT-AbrB" evidence="8">
    <location>
        <begin position="90"/>
        <end position="133"/>
    </location>
</feature>
<gene>
    <name evidence="7 9" type="primary">mraZ</name>
    <name evidence="9" type="ORF">CUD01_05800</name>
</gene>
<dbReference type="Proteomes" id="UP000315842">
    <property type="component" value="Unassembled WGS sequence"/>
</dbReference>
<dbReference type="AlphaFoldDB" id="A0A4Y3K8U7"/>
<feature type="domain" description="SpoVT-AbrB" evidence="8">
    <location>
        <begin position="19"/>
        <end position="61"/>
    </location>
</feature>
<comment type="similarity">
    <text evidence="7">Belongs to the MraZ family.</text>
</comment>
<keyword evidence="6 7" id="KW-0804">Transcription</keyword>
<dbReference type="InterPro" id="IPR020603">
    <property type="entry name" value="MraZ_dom"/>
</dbReference>
<evidence type="ECO:0000256" key="3">
    <source>
        <dbReference type="ARBA" id="ARBA00022737"/>
    </source>
</evidence>
<accession>A0A4Y3K8U7</accession>
<proteinExistence type="inferred from homology"/>
<keyword evidence="10" id="KW-1185">Reference proteome</keyword>
<dbReference type="PROSITE" id="PS51740">
    <property type="entry name" value="SPOVT_ABRB"/>
    <property type="match status" value="2"/>
</dbReference>
<dbReference type="InterPro" id="IPR038619">
    <property type="entry name" value="MraZ_sf"/>
</dbReference>
<evidence type="ECO:0000256" key="2">
    <source>
        <dbReference type="ARBA" id="ARBA00022490"/>
    </source>
</evidence>
<dbReference type="EMBL" id="BJLP01000006">
    <property type="protein sequence ID" value="GEA80136.1"/>
    <property type="molecule type" value="Genomic_DNA"/>
</dbReference>
<keyword evidence="4 7" id="KW-0805">Transcription regulation</keyword>
<dbReference type="Pfam" id="PF02381">
    <property type="entry name" value="MraZ"/>
    <property type="match status" value="2"/>
</dbReference>
<sequence length="158" mass="17908">MVSHETVGVLGSGMPFLGTYTPRLDDKGRLILPAKFRPQLAQGLVMTRGQERCLFLLPLDEFRRYHDQLRQAPVTSKQARDYLRVFLSGANDELPDKQGRVSIPPMLRQYAGLDRDVAVIGAGTRVEIWDLQAWETYLAEQEAGYADATEEVFPQGRW</sequence>
<dbReference type="InterPro" id="IPR035644">
    <property type="entry name" value="MraZ_C"/>
</dbReference>
<dbReference type="CDD" id="cd16320">
    <property type="entry name" value="MraZ_N"/>
    <property type="match status" value="1"/>
</dbReference>
<dbReference type="GO" id="GO:0005737">
    <property type="term" value="C:cytoplasm"/>
    <property type="evidence" value="ECO:0007669"/>
    <property type="project" value="UniProtKB-UniRule"/>
</dbReference>
<evidence type="ECO:0000256" key="5">
    <source>
        <dbReference type="ARBA" id="ARBA00023125"/>
    </source>
</evidence>
<dbReference type="Gene3D" id="3.40.1550.20">
    <property type="entry name" value="Transcriptional regulator MraZ domain"/>
    <property type="match status" value="1"/>
</dbReference>
<dbReference type="GO" id="GO:0000976">
    <property type="term" value="F:transcription cis-regulatory region binding"/>
    <property type="evidence" value="ECO:0007669"/>
    <property type="project" value="TreeGrafter"/>
</dbReference>
<evidence type="ECO:0000313" key="10">
    <source>
        <dbReference type="Proteomes" id="UP000315842"/>
    </source>
</evidence>
<dbReference type="HAMAP" id="MF_01008">
    <property type="entry name" value="MraZ"/>
    <property type="match status" value="1"/>
</dbReference>
<protein>
    <recommendedName>
        <fullName evidence="1 7">Transcriptional regulator MraZ</fullName>
    </recommendedName>
</protein>
<dbReference type="CDD" id="cd16321">
    <property type="entry name" value="MraZ_C"/>
    <property type="match status" value="1"/>
</dbReference>
<dbReference type="InterPro" id="IPR037914">
    <property type="entry name" value="SpoVT-AbrB_sf"/>
</dbReference>
<dbReference type="InterPro" id="IPR003444">
    <property type="entry name" value="MraZ"/>
</dbReference>